<gene>
    <name evidence="1" type="primary">Vigan.05G225700</name>
    <name evidence="1" type="ORF">VIGAN_05225700</name>
</gene>
<keyword evidence="2" id="KW-1185">Reference proteome</keyword>
<dbReference type="AlphaFoldDB" id="A0A0S3S7B4"/>
<proteinExistence type="predicted"/>
<evidence type="ECO:0000313" key="2">
    <source>
        <dbReference type="Proteomes" id="UP000291084"/>
    </source>
</evidence>
<dbReference type="OrthoDB" id="1436461at2759"/>
<accession>A0A0S3S7B4</accession>
<dbReference type="EMBL" id="AP015038">
    <property type="protein sequence ID" value="BAT88685.1"/>
    <property type="molecule type" value="Genomic_DNA"/>
</dbReference>
<evidence type="ECO:0000313" key="1">
    <source>
        <dbReference type="EMBL" id="BAT88685.1"/>
    </source>
</evidence>
<sequence length="104" mass="11727">FELEPNSIKCCNLRIASEVFDRIRTKQREDEDLVLILNALGTDKAKHFNTGTDGLLRYIDRTCVPNDGELKRIILEEGHHSRLSMHPGMTRCIKTSGSRFGGLG</sequence>
<organism evidence="1 2">
    <name type="scientific">Vigna angularis var. angularis</name>
    <dbReference type="NCBI Taxonomy" id="157739"/>
    <lineage>
        <taxon>Eukaryota</taxon>
        <taxon>Viridiplantae</taxon>
        <taxon>Streptophyta</taxon>
        <taxon>Embryophyta</taxon>
        <taxon>Tracheophyta</taxon>
        <taxon>Spermatophyta</taxon>
        <taxon>Magnoliopsida</taxon>
        <taxon>eudicotyledons</taxon>
        <taxon>Gunneridae</taxon>
        <taxon>Pentapetalae</taxon>
        <taxon>rosids</taxon>
        <taxon>fabids</taxon>
        <taxon>Fabales</taxon>
        <taxon>Fabaceae</taxon>
        <taxon>Papilionoideae</taxon>
        <taxon>50 kb inversion clade</taxon>
        <taxon>NPAAA clade</taxon>
        <taxon>indigoferoid/millettioid clade</taxon>
        <taxon>Phaseoleae</taxon>
        <taxon>Vigna</taxon>
    </lineage>
</organism>
<protein>
    <recommendedName>
        <fullName evidence="3">Reverse transcriptase domain-containing protein</fullName>
    </recommendedName>
</protein>
<reference evidence="1 2" key="1">
    <citation type="journal article" date="2015" name="Sci. Rep.">
        <title>The power of single molecule real-time sequencing technology in the de novo assembly of a eukaryotic genome.</title>
        <authorList>
            <person name="Sakai H."/>
            <person name="Naito K."/>
            <person name="Ogiso-Tanaka E."/>
            <person name="Takahashi Y."/>
            <person name="Iseki K."/>
            <person name="Muto C."/>
            <person name="Satou K."/>
            <person name="Teruya K."/>
            <person name="Shiroma A."/>
            <person name="Shimoji M."/>
            <person name="Hirano T."/>
            <person name="Itoh T."/>
            <person name="Kaga A."/>
            <person name="Tomooka N."/>
        </authorList>
    </citation>
    <scope>NUCLEOTIDE SEQUENCE [LARGE SCALE GENOMIC DNA]</scope>
    <source>
        <strain evidence="2">cv. Shumari</strain>
    </source>
</reference>
<dbReference type="Proteomes" id="UP000291084">
    <property type="component" value="Chromosome 5"/>
</dbReference>
<feature type="non-terminal residue" evidence="1">
    <location>
        <position position="1"/>
    </location>
</feature>
<evidence type="ECO:0008006" key="3">
    <source>
        <dbReference type="Google" id="ProtNLM"/>
    </source>
</evidence>
<name>A0A0S3S7B4_PHAAN</name>